<dbReference type="RefSeq" id="WP_036647926.1">
    <property type="nucleotide sequence ID" value="NZ_JQCR01000001.1"/>
</dbReference>
<organism evidence="4 5">
    <name type="scientific">Paenibacillus wynnii</name>
    <dbReference type="NCBI Taxonomy" id="268407"/>
    <lineage>
        <taxon>Bacteria</taxon>
        <taxon>Bacillati</taxon>
        <taxon>Bacillota</taxon>
        <taxon>Bacilli</taxon>
        <taxon>Bacillales</taxon>
        <taxon>Paenibacillaceae</taxon>
        <taxon>Paenibacillus</taxon>
    </lineage>
</organism>
<evidence type="ECO:0000313" key="5">
    <source>
        <dbReference type="Proteomes" id="UP000029734"/>
    </source>
</evidence>
<comment type="similarity">
    <text evidence="2">Belongs to the ROK (NagC/XylR) family.</text>
</comment>
<comment type="function">
    <text evidence="1">Transcriptional repressor of xylose-utilizing enzymes.</text>
</comment>
<evidence type="ECO:0000256" key="2">
    <source>
        <dbReference type="ARBA" id="ARBA00006479"/>
    </source>
</evidence>
<reference evidence="4 5" key="1">
    <citation type="submission" date="2014-08" db="EMBL/GenBank/DDBJ databases">
        <authorList>
            <person name="den Bakker H.C."/>
        </authorList>
    </citation>
    <scope>NUCLEOTIDE SEQUENCE [LARGE SCALE GENOMIC DNA]</scope>
    <source>
        <strain evidence="4 5">DSM 18334</strain>
    </source>
</reference>
<dbReference type="STRING" id="268407.PWYN_02450"/>
<gene>
    <name evidence="4" type="ORF">PWYN_02450</name>
</gene>
<keyword evidence="3" id="KW-0119">Carbohydrate metabolism</keyword>
<dbReference type="Proteomes" id="UP000029734">
    <property type="component" value="Unassembled WGS sequence"/>
</dbReference>
<comment type="caution">
    <text evidence="4">The sequence shown here is derived from an EMBL/GenBank/DDBJ whole genome shotgun (WGS) entry which is preliminary data.</text>
</comment>
<keyword evidence="3" id="KW-0859">Xylose metabolism</keyword>
<protein>
    <submittedName>
        <fullName evidence="4">ROK family transcriptional regulator</fullName>
    </submittedName>
</protein>
<dbReference type="InterPro" id="IPR036390">
    <property type="entry name" value="WH_DNA-bd_sf"/>
</dbReference>
<dbReference type="InterPro" id="IPR036388">
    <property type="entry name" value="WH-like_DNA-bd_sf"/>
</dbReference>
<sequence length="339" mass="37071">MENIGGNALVIKEVNINLVRRVLKEKKQATKKQIAETTGLSIVTVGTMLQHLVQQNEVLEGGLSSSSGGRPAQQYIYNVDYALALILFPFEKNGLILIRHTVVNLSGHCMHEAEVKVEIIDLATFEKIIDPLLIAYPSIQALGFGLPGAEYDGEMIVSDYEALLGISLTEHFRNRYQKPVVMENDVNAAVIGFCNRTQAAPDSAIVYLYFPERFPPGAGLYINGKLYKGKRSFAGEVANMPLGIPWGEESLLASFDLLCEAIAKLTVSVSSVLNPDSVVLYGSFLQAEHVHAITELCSTQLPASAMPKIILTEDFAADYLKGMIVQTLSTLEPNLQLTK</sequence>
<dbReference type="InterPro" id="IPR000600">
    <property type="entry name" value="ROK"/>
</dbReference>
<dbReference type="CDD" id="cd23763">
    <property type="entry name" value="ASKHA_ATPase_ROK"/>
    <property type="match status" value="1"/>
</dbReference>
<evidence type="ECO:0000256" key="1">
    <source>
        <dbReference type="ARBA" id="ARBA00002486"/>
    </source>
</evidence>
<keyword evidence="5" id="KW-1185">Reference proteome</keyword>
<dbReference type="PANTHER" id="PTHR18964">
    <property type="entry name" value="ROK (REPRESSOR, ORF, KINASE) FAMILY"/>
    <property type="match status" value="1"/>
</dbReference>
<name>A0A098MHM2_9BACL</name>
<dbReference type="PANTHER" id="PTHR18964:SF149">
    <property type="entry name" value="BIFUNCTIONAL UDP-N-ACETYLGLUCOSAMINE 2-EPIMERASE_N-ACETYLMANNOSAMINE KINASE"/>
    <property type="match status" value="1"/>
</dbReference>
<proteinExistence type="inferred from homology"/>
<evidence type="ECO:0000256" key="3">
    <source>
        <dbReference type="ARBA" id="ARBA00022629"/>
    </source>
</evidence>
<dbReference type="eggNOG" id="COG1940">
    <property type="taxonomic scope" value="Bacteria"/>
</dbReference>
<dbReference type="Gene3D" id="1.10.10.10">
    <property type="entry name" value="Winged helix-like DNA-binding domain superfamily/Winged helix DNA-binding domain"/>
    <property type="match status" value="1"/>
</dbReference>
<dbReference type="GO" id="GO:0042732">
    <property type="term" value="P:D-xylose metabolic process"/>
    <property type="evidence" value="ECO:0007669"/>
    <property type="project" value="UniProtKB-KW"/>
</dbReference>
<dbReference type="SUPFAM" id="SSF53067">
    <property type="entry name" value="Actin-like ATPase domain"/>
    <property type="match status" value="1"/>
</dbReference>
<dbReference type="SUPFAM" id="SSF46785">
    <property type="entry name" value="Winged helix' DNA-binding domain"/>
    <property type="match status" value="1"/>
</dbReference>
<dbReference type="EMBL" id="JQCR01000001">
    <property type="protein sequence ID" value="KGE21037.1"/>
    <property type="molecule type" value="Genomic_DNA"/>
</dbReference>
<reference evidence="4 5" key="2">
    <citation type="submission" date="2014-10" db="EMBL/GenBank/DDBJ databases">
        <title>Comparative genomics of the Paenibacillus odorifer group.</title>
        <authorList>
            <person name="Tsai Y.-C."/>
            <person name="Martin N."/>
            <person name="Korlach J."/>
            <person name="Wiedmann M."/>
        </authorList>
    </citation>
    <scope>NUCLEOTIDE SEQUENCE [LARGE SCALE GENOMIC DNA]</scope>
    <source>
        <strain evidence="4 5">DSM 18334</strain>
    </source>
</reference>
<dbReference type="OrthoDB" id="6501901at2"/>
<dbReference type="InterPro" id="IPR043129">
    <property type="entry name" value="ATPase_NBD"/>
</dbReference>
<dbReference type="Pfam" id="PF00480">
    <property type="entry name" value="ROK"/>
    <property type="match status" value="1"/>
</dbReference>
<accession>A0A098MHM2</accession>
<dbReference type="Gene3D" id="3.30.420.40">
    <property type="match status" value="2"/>
</dbReference>
<evidence type="ECO:0000313" key="4">
    <source>
        <dbReference type="EMBL" id="KGE21037.1"/>
    </source>
</evidence>
<dbReference type="AlphaFoldDB" id="A0A098MHM2"/>